<keyword evidence="9" id="KW-1185">Reference proteome</keyword>
<keyword evidence="5" id="KW-0067">ATP-binding</keyword>
<reference evidence="8 9" key="1">
    <citation type="submission" date="2024-03" db="EMBL/GenBank/DDBJ databases">
        <title>Aureococcus anophagefferens CCMP1851 and Kratosvirus quantuckense: Draft genome of a second virus-susceptible host strain in the model system.</title>
        <authorList>
            <person name="Chase E."/>
            <person name="Truchon A.R."/>
            <person name="Schepens W."/>
            <person name="Wilhelm S.W."/>
        </authorList>
    </citation>
    <scope>NUCLEOTIDE SEQUENCE [LARGE SCALE GENOMIC DNA]</scope>
    <source>
        <strain evidence="8 9">CCMP1851</strain>
    </source>
</reference>
<dbReference type="Gene3D" id="1.10.510.10">
    <property type="entry name" value="Transferase(Phosphotransferase) domain 1"/>
    <property type="match status" value="1"/>
</dbReference>
<dbReference type="SMART" id="SM00220">
    <property type="entry name" value="S_TKc"/>
    <property type="match status" value="1"/>
</dbReference>
<accession>A0ABR1GC24</accession>
<feature type="region of interest" description="Disordered" evidence="6">
    <location>
        <begin position="1"/>
        <end position="73"/>
    </location>
</feature>
<dbReference type="InterPro" id="IPR011009">
    <property type="entry name" value="Kinase-like_dom_sf"/>
</dbReference>
<dbReference type="InterPro" id="IPR000719">
    <property type="entry name" value="Prot_kinase_dom"/>
</dbReference>
<dbReference type="InterPro" id="IPR050494">
    <property type="entry name" value="Ser_Thr_dual-spec_kinase"/>
</dbReference>
<gene>
    <name evidence="8" type="ORF">SO694_00001562</name>
</gene>
<evidence type="ECO:0000256" key="1">
    <source>
        <dbReference type="ARBA" id="ARBA00022527"/>
    </source>
</evidence>
<evidence type="ECO:0000256" key="4">
    <source>
        <dbReference type="ARBA" id="ARBA00022777"/>
    </source>
</evidence>
<evidence type="ECO:0000256" key="2">
    <source>
        <dbReference type="ARBA" id="ARBA00022679"/>
    </source>
</evidence>
<feature type="domain" description="Protein kinase" evidence="7">
    <location>
        <begin position="224"/>
        <end position="545"/>
    </location>
</feature>
<comment type="caution">
    <text evidence="8">The sequence shown here is derived from an EMBL/GenBank/DDBJ whole genome shotgun (WGS) entry which is preliminary data.</text>
</comment>
<evidence type="ECO:0000256" key="3">
    <source>
        <dbReference type="ARBA" id="ARBA00022741"/>
    </source>
</evidence>
<evidence type="ECO:0000256" key="6">
    <source>
        <dbReference type="SAM" id="MobiDB-lite"/>
    </source>
</evidence>
<evidence type="ECO:0000259" key="7">
    <source>
        <dbReference type="PROSITE" id="PS50011"/>
    </source>
</evidence>
<dbReference type="Gene3D" id="3.30.200.20">
    <property type="entry name" value="Phosphorylase Kinase, domain 1"/>
    <property type="match status" value="1"/>
</dbReference>
<feature type="compositionally biased region" description="Basic and acidic residues" evidence="6">
    <location>
        <begin position="104"/>
        <end position="116"/>
    </location>
</feature>
<sequence>MRASPVARSPSADSDAGTSSTDVADSSRPPRDGLAGRRPPSDAFGAPPPRHGRRRRDDGSDASSYDDDDASEEENFHFARKLHYASLALTAAEPAAPGAGAARVVERRHGEQVERGRRARRREPSPPRVADDDDGSEASRRPSFATAAANRPDADDWDDDDGPGFALVPVTAEEFARLGPLEPPPRRSGGDDFPLRVVFDQLKTGFELGKDLAAQPGSSLAGRYEVEALVGRAAFSSAYAAVDHAPGVSGRRVCLKVVKNNKDFFDQSLDEIKLLRYLGAGGGCSRVVTLLDAFYFREHLVIVTELLKENLYEYGKLCRDRDERYFTRGRVRTIAGQCLAALAYCASLGIIHCDIKPENIVLEDYEAGSVKIIDFGSSCFASDRLATYVQSRSYRAPEVVLGLDYDAGVDVWSLGCVLAEVWGGYVLLQNDSVATMLARLQGILGPIPRAMVERAPNRAAFFTRSGHVYERFDSGRRDAARDDDSASSAERPEEALVVVFPQHTTLARRLHLPPDDAFVDFVQELLAIDPDARPSATTAKLHPFLFERA</sequence>
<dbReference type="EMBL" id="JBBJCI010000035">
    <property type="protein sequence ID" value="KAK7253376.1"/>
    <property type="molecule type" value="Genomic_DNA"/>
</dbReference>
<dbReference type="PROSITE" id="PS00108">
    <property type="entry name" value="PROTEIN_KINASE_ST"/>
    <property type="match status" value="1"/>
</dbReference>
<keyword evidence="2" id="KW-0808">Transferase</keyword>
<proteinExistence type="predicted"/>
<keyword evidence="3" id="KW-0547">Nucleotide-binding</keyword>
<organism evidence="8 9">
    <name type="scientific">Aureococcus anophagefferens</name>
    <name type="common">Harmful bloom alga</name>
    <dbReference type="NCBI Taxonomy" id="44056"/>
    <lineage>
        <taxon>Eukaryota</taxon>
        <taxon>Sar</taxon>
        <taxon>Stramenopiles</taxon>
        <taxon>Ochrophyta</taxon>
        <taxon>Pelagophyceae</taxon>
        <taxon>Pelagomonadales</taxon>
        <taxon>Pelagomonadaceae</taxon>
        <taxon>Aureococcus</taxon>
    </lineage>
</organism>
<feature type="compositionally biased region" description="Acidic residues" evidence="6">
    <location>
        <begin position="64"/>
        <end position="73"/>
    </location>
</feature>
<keyword evidence="4 8" id="KW-0418">Kinase</keyword>
<dbReference type="InterPro" id="IPR008271">
    <property type="entry name" value="Ser/Thr_kinase_AS"/>
</dbReference>
<keyword evidence="1" id="KW-0723">Serine/threonine-protein kinase</keyword>
<protein>
    <submittedName>
        <fullName evidence="8">Protein kinase</fullName>
    </submittedName>
</protein>
<feature type="compositionally biased region" description="Low complexity" evidence="6">
    <location>
        <begin position="9"/>
        <end position="27"/>
    </location>
</feature>
<dbReference type="CDD" id="cd14133">
    <property type="entry name" value="PKc_DYRK_like"/>
    <property type="match status" value="1"/>
</dbReference>
<evidence type="ECO:0000313" key="8">
    <source>
        <dbReference type="EMBL" id="KAK7253376.1"/>
    </source>
</evidence>
<dbReference type="SUPFAM" id="SSF56112">
    <property type="entry name" value="Protein kinase-like (PK-like)"/>
    <property type="match status" value="1"/>
</dbReference>
<dbReference type="Pfam" id="PF00069">
    <property type="entry name" value="Pkinase"/>
    <property type="match status" value="1"/>
</dbReference>
<feature type="region of interest" description="Disordered" evidence="6">
    <location>
        <begin position="95"/>
        <end position="163"/>
    </location>
</feature>
<dbReference type="PANTHER" id="PTHR24058:SF124">
    <property type="entry name" value="PROTEIN KINASE SUPERFAMILY PROTEIN"/>
    <property type="match status" value="1"/>
</dbReference>
<dbReference type="PANTHER" id="PTHR24058">
    <property type="entry name" value="DUAL SPECIFICITY PROTEIN KINASE"/>
    <property type="match status" value="1"/>
</dbReference>
<dbReference type="Proteomes" id="UP001363151">
    <property type="component" value="Unassembled WGS sequence"/>
</dbReference>
<dbReference type="GO" id="GO:0016301">
    <property type="term" value="F:kinase activity"/>
    <property type="evidence" value="ECO:0007669"/>
    <property type="project" value="UniProtKB-KW"/>
</dbReference>
<dbReference type="PROSITE" id="PS50011">
    <property type="entry name" value="PROTEIN_KINASE_DOM"/>
    <property type="match status" value="1"/>
</dbReference>
<evidence type="ECO:0000256" key="5">
    <source>
        <dbReference type="ARBA" id="ARBA00022840"/>
    </source>
</evidence>
<evidence type="ECO:0000313" key="9">
    <source>
        <dbReference type="Proteomes" id="UP001363151"/>
    </source>
</evidence>
<name>A0ABR1GC24_AURAN</name>